<dbReference type="RefSeq" id="WP_185058326.1">
    <property type="nucleotide sequence ID" value="NZ_BAABJP010000069.1"/>
</dbReference>
<dbReference type="EMBL" id="BAABJP010000069">
    <property type="protein sequence ID" value="GAA5176678.1"/>
    <property type="molecule type" value="Genomic_DNA"/>
</dbReference>
<keyword evidence="2" id="KW-1185">Reference proteome</keyword>
<evidence type="ECO:0000313" key="1">
    <source>
        <dbReference type="EMBL" id="GAA5176678.1"/>
    </source>
</evidence>
<proteinExistence type="predicted"/>
<evidence type="ECO:0000313" key="2">
    <source>
        <dbReference type="Proteomes" id="UP001428817"/>
    </source>
</evidence>
<evidence type="ECO:0008006" key="3">
    <source>
        <dbReference type="Google" id="ProtNLM"/>
    </source>
</evidence>
<protein>
    <recommendedName>
        <fullName evidence="3">Protein involved in plasmid replication-relaxation</fullName>
    </recommendedName>
</protein>
<dbReference type="Pfam" id="PF13814">
    <property type="entry name" value="Replic_Relax"/>
    <property type="match status" value="1"/>
</dbReference>
<dbReference type="Proteomes" id="UP001428817">
    <property type="component" value="Unassembled WGS sequence"/>
</dbReference>
<organism evidence="1 2">
    <name type="scientific">Pseudonocardia eucalypti</name>
    <dbReference type="NCBI Taxonomy" id="648755"/>
    <lineage>
        <taxon>Bacteria</taxon>
        <taxon>Bacillati</taxon>
        <taxon>Actinomycetota</taxon>
        <taxon>Actinomycetes</taxon>
        <taxon>Pseudonocardiales</taxon>
        <taxon>Pseudonocardiaceae</taxon>
        <taxon>Pseudonocardia</taxon>
    </lineage>
</organism>
<sequence length="292" mass="31839">MTINDAVREGGRLTQRDRQVIALLADHQVATAEQLARVAFPNPVRARCRLVLLAQRGVLARFRPYQRPGSMPYHYALGTLGAMLHAAAAGASIPTPATTERNLVRLSQSRTLDHTRGVVEFFTLLHATARRTPGATLDLWCNETTAAEACIGIVRPDGIGQWTEHTPAGSRTVGFLYEHDTGTEPLRVLLDKIGKYGELGAAGNVRPVLIQFPNPARETNLHRAIRERYGPAGPAAVFLATTNTAQITALGDPVGPVWTPVDRYAGRYRLTALPGYRGRLNPSNPLDLFDRA</sequence>
<name>A0ABP9RFT9_9PSEU</name>
<accession>A0ABP9RFT9</accession>
<reference evidence="2" key="1">
    <citation type="journal article" date="2019" name="Int. J. Syst. Evol. Microbiol.">
        <title>The Global Catalogue of Microorganisms (GCM) 10K type strain sequencing project: providing services to taxonomists for standard genome sequencing and annotation.</title>
        <authorList>
            <consortium name="The Broad Institute Genomics Platform"/>
            <consortium name="The Broad Institute Genome Sequencing Center for Infectious Disease"/>
            <person name="Wu L."/>
            <person name="Ma J."/>
        </authorList>
    </citation>
    <scope>NUCLEOTIDE SEQUENCE [LARGE SCALE GENOMIC DNA]</scope>
    <source>
        <strain evidence="2">JCM 18303</strain>
    </source>
</reference>
<comment type="caution">
    <text evidence="1">The sequence shown here is derived from an EMBL/GenBank/DDBJ whole genome shotgun (WGS) entry which is preliminary data.</text>
</comment>
<gene>
    <name evidence="1" type="ORF">GCM10023321_85660</name>
</gene>
<dbReference type="InterPro" id="IPR025855">
    <property type="entry name" value="Replic_Relax"/>
</dbReference>